<evidence type="ECO:0000256" key="7">
    <source>
        <dbReference type="ARBA" id="ARBA00023180"/>
    </source>
</evidence>
<dbReference type="PANTHER" id="PTHR42643">
    <property type="entry name" value="IONOTROPIC RECEPTOR 20A-RELATED"/>
    <property type="match status" value="1"/>
</dbReference>
<evidence type="ECO:0000256" key="6">
    <source>
        <dbReference type="ARBA" id="ARBA00023170"/>
    </source>
</evidence>
<reference evidence="10 11" key="1">
    <citation type="journal article" date="2016" name="Nat. Commun.">
        <title>Extremotolerant tardigrade genome and improved radiotolerance of human cultured cells by tardigrade-unique protein.</title>
        <authorList>
            <person name="Hashimoto T."/>
            <person name="Horikawa D.D."/>
            <person name="Saito Y."/>
            <person name="Kuwahara H."/>
            <person name="Kozuka-Hata H."/>
            <person name="Shin-I T."/>
            <person name="Minakuchi Y."/>
            <person name="Ohishi K."/>
            <person name="Motoyama A."/>
            <person name="Aizu T."/>
            <person name="Enomoto A."/>
            <person name="Kondo K."/>
            <person name="Tanaka S."/>
            <person name="Hara Y."/>
            <person name="Koshikawa S."/>
            <person name="Sagara H."/>
            <person name="Miura T."/>
            <person name="Yokobori S."/>
            <person name="Miyagawa K."/>
            <person name="Suzuki Y."/>
            <person name="Kubo T."/>
            <person name="Oyama M."/>
            <person name="Kohara Y."/>
            <person name="Fujiyama A."/>
            <person name="Arakawa K."/>
            <person name="Katayama T."/>
            <person name="Toyoda A."/>
            <person name="Kunieda T."/>
        </authorList>
    </citation>
    <scope>NUCLEOTIDE SEQUENCE [LARGE SCALE GENOMIC DNA]</scope>
    <source>
        <strain evidence="10 11">YOKOZUNA-1</strain>
    </source>
</reference>
<feature type="chain" id="PRO_5008897651" description="Ionotropic glutamate receptor C-terminal domain-containing protein" evidence="9">
    <location>
        <begin position="19"/>
        <end position="297"/>
    </location>
</feature>
<sequence>MTLFIIYTVLLSLSGVLRTRVRSHGTRTGSFAHEFLKWPMELLGSSINTYDMTLNTASASRPQLYLGTVWLLWTIIITNLFSSQLPSVLTTSRQQAVPFESMEELDKSDFTIYGTPNIKSLLQSHRKPAYQSIGAKLIPIVDVPPDKYNGFVVKKLESGKVAVLLSSDSYHELAEISCGLMIAIPNLFSSMVSGLVFPKNSSLRSAFVKVDVARFRTGETKTDNNFFNMFKLRYKVRKCIPRLFSSSSESSFSSFTLTDFSAILVLWFLGLMAASFVTVVEHIHARVRRCLRSARSC</sequence>
<evidence type="ECO:0000256" key="5">
    <source>
        <dbReference type="ARBA" id="ARBA00023136"/>
    </source>
</evidence>
<keyword evidence="6" id="KW-0675">Receptor</keyword>
<dbReference type="InterPro" id="IPR052192">
    <property type="entry name" value="Insect_Ionotropic_Sensory_Rcpt"/>
</dbReference>
<keyword evidence="4 8" id="KW-1133">Transmembrane helix</keyword>
<evidence type="ECO:0000256" key="8">
    <source>
        <dbReference type="SAM" id="Phobius"/>
    </source>
</evidence>
<dbReference type="GO" id="GO:0005886">
    <property type="term" value="C:plasma membrane"/>
    <property type="evidence" value="ECO:0007669"/>
    <property type="project" value="UniProtKB-SubCell"/>
</dbReference>
<feature type="signal peptide" evidence="9">
    <location>
        <begin position="1"/>
        <end position="18"/>
    </location>
</feature>
<keyword evidence="3 8" id="KW-0812">Transmembrane</keyword>
<dbReference type="AlphaFoldDB" id="A0A1D1UUR6"/>
<accession>A0A1D1UUR6</accession>
<keyword evidence="9" id="KW-0732">Signal</keyword>
<evidence type="ECO:0000256" key="3">
    <source>
        <dbReference type="ARBA" id="ARBA00022692"/>
    </source>
</evidence>
<keyword evidence="5 8" id="KW-0472">Membrane</keyword>
<organism evidence="10 11">
    <name type="scientific">Ramazzottius varieornatus</name>
    <name type="common">Water bear</name>
    <name type="synonym">Tardigrade</name>
    <dbReference type="NCBI Taxonomy" id="947166"/>
    <lineage>
        <taxon>Eukaryota</taxon>
        <taxon>Metazoa</taxon>
        <taxon>Ecdysozoa</taxon>
        <taxon>Tardigrada</taxon>
        <taxon>Eutardigrada</taxon>
        <taxon>Parachela</taxon>
        <taxon>Hypsibioidea</taxon>
        <taxon>Ramazzottiidae</taxon>
        <taxon>Ramazzottius</taxon>
    </lineage>
</organism>
<evidence type="ECO:0000313" key="10">
    <source>
        <dbReference type="EMBL" id="GAU93404.1"/>
    </source>
</evidence>
<evidence type="ECO:0000313" key="11">
    <source>
        <dbReference type="Proteomes" id="UP000186922"/>
    </source>
</evidence>
<keyword evidence="11" id="KW-1185">Reference proteome</keyword>
<evidence type="ECO:0008006" key="12">
    <source>
        <dbReference type="Google" id="ProtNLM"/>
    </source>
</evidence>
<comment type="subcellular location">
    <subcellularLocation>
        <location evidence="1">Cell membrane</location>
        <topology evidence="1">Multi-pass membrane protein</topology>
    </subcellularLocation>
</comment>
<name>A0A1D1UUR6_RAMVA</name>
<protein>
    <recommendedName>
        <fullName evidence="12">Ionotropic glutamate receptor C-terminal domain-containing protein</fullName>
    </recommendedName>
</protein>
<keyword evidence="2" id="KW-1003">Cell membrane</keyword>
<dbReference type="EMBL" id="BDGG01000002">
    <property type="protein sequence ID" value="GAU93404.1"/>
    <property type="molecule type" value="Genomic_DNA"/>
</dbReference>
<dbReference type="Proteomes" id="UP000186922">
    <property type="component" value="Unassembled WGS sequence"/>
</dbReference>
<evidence type="ECO:0000256" key="2">
    <source>
        <dbReference type="ARBA" id="ARBA00022475"/>
    </source>
</evidence>
<gene>
    <name evidence="10" type="primary">RvY_05352-1</name>
    <name evidence="10" type="synonym">RvY_05352.1</name>
    <name evidence="10" type="ORF">RvY_05352</name>
</gene>
<dbReference type="STRING" id="947166.A0A1D1UUR6"/>
<comment type="caution">
    <text evidence="10">The sequence shown here is derived from an EMBL/GenBank/DDBJ whole genome shotgun (WGS) entry which is preliminary data.</text>
</comment>
<evidence type="ECO:0000256" key="1">
    <source>
        <dbReference type="ARBA" id="ARBA00004651"/>
    </source>
</evidence>
<evidence type="ECO:0000256" key="9">
    <source>
        <dbReference type="SAM" id="SignalP"/>
    </source>
</evidence>
<dbReference type="OrthoDB" id="10540649at2759"/>
<dbReference type="PANTHER" id="PTHR42643:SF38">
    <property type="entry name" value="IONOTROPIC RECEPTOR 100A"/>
    <property type="match status" value="1"/>
</dbReference>
<evidence type="ECO:0000256" key="4">
    <source>
        <dbReference type="ARBA" id="ARBA00022989"/>
    </source>
</evidence>
<proteinExistence type="predicted"/>
<keyword evidence="7" id="KW-0325">Glycoprotein</keyword>
<feature type="transmembrane region" description="Helical" evidence="8">
    <location>
        <begin position="260"/>
        <end position="280"/>
    </location>
</feature>